<dbReference type="GO" id="GO:0005802">
    <property type="term" value="C:trans-Golgi network"/>
    <property type="evidence" value="ECO:0007669"/>
    <property type="project" value="TreeGrafter"/>
</dbReference>
<evidence type="ECO:0000256" key="6">
    <source>
        <dbReference type="SAM" id="MobiDB-lite"/>
    </source>
</evidence>
<dbReference type="PROSITE" id="PS50003">
    <property type="entry name" value="PH_DOMAIN"/>
    <property type="match status" value="2"/>
</dbReference>
<evidence type="ECO:0000256" key="2">
    <source>
        <dbReference type="ARBA" id="ARBA00022723"/>
    </source>
</evidence>
<dbReference type="PROSITE" id="PS50157">
    <property type="entry name" value="ZINC_FINGER_C2H2_2"/>
    <property type="match status" value="1"/>
</dbReference>
<feature type="compositionally biased region" description="Polar residues" evidence="6">
    <location>
        <begin position="232"/>
        <end position="244"/>
    </location>
</feature>
<dbReference type="PANTHER" id="PTHR22902:SF27">
    <property type="entry name" value="PLECKSTRIN HOMOLOGY DOMAIN-CONTAINING FAMILY A MEMBER 3"/>
    <property type="match status" value="1"/>
</dbReference>
<evidence type="ECO:0000259" key="8">
    <source>
        <dbReference type="PROSITE" id="PS50157"/>
    </source>
</evidence>
<dbReference type="InterPro" id="IPR001849">
    <property type="entry name" value="PH_domain"/>
</dbReference>
<dbReference type="GO" id="GO:0005829">
    <property type="term" value="C:cytosol"/>
    <property type="evidence" value="ECO:0007669"/>
    <property type="project" value="GOC"/>
</dbReference>
<feature type="domain" description="PH" evidence="7">
    <location>
        <begin position="245"/>
        <end position="338"/>
    </location>
</feature>
<feature type="region of interest" description="Disordered" evidence="6">
    <location>
        <begin position="103"/>
        <end position="125"/>
    </location>
</feature>
<dbReference type="GO" id="GO:0005769">
    <property type="term" value="C:early endosome"/>
    <property type="evidence" value="ECO:0007669"/>
    <property type="project" value="TreeGrafter"/>
</dbReference>
<name>A0A7S4FXT2_9EUGL</name>
<evidence type="ECO:0000259" key="9">
    <source>
        <dbReference type="PROSITE" id="PS50178"/>
    </source>
</evidence>
<evidence type="ECO:0000256" key="5">
    <source>
        <dbReference type="PROSITE-ProRule" id="PRU00042"/>
    </source>
</evidence>
<keyword evidence="1" id="KW-0597">Phosphoprotein</keyword>
<dbReference type="Gene3D" id="2.30.29.30">
    <property type="entry name" value="Pleckstrin-homology domain (PH domain)/Phosphotyrosine-binding domain (PTB)"/>
    <property type="match status" value="2"/>
</dbReference>
<feature type="compositionally biased region" description="Polar residues" evidence="6">
    <location>
        <begin position="215"/>
        <end position="224"/>
    </location>
</feature>
<dbReference type="GO" id="GO:0055037">
    <property type="term" value="C:recycling endosome"/>
    <property type="evidence" value="ECO:0007669"/>
    <property type="project" value="TreeGrafter"/>
</dbReference>
<dbReference type="Gene3D" id="3.30.40.10">
    <property type="entry name" value="Zinc/RING finger domain, C3HC4 (zinc finger)"/>
    <property type="match status" value="1"/>
</dbReference>
<dbReference type="InterPro" id="IPR011011">
    <property type="entry name" value="Znf_FYVE_PHD"/>
</dbReference>
<reference evidence="10" key="1">
    <citation type="submission" date="2021-01" db="EMBL/GenBank/DDBJ databases">
        <authorList>
            <person name="Corre E."/>
            <person name="Pelletier E."/>
            <person name="Niang G."/>
            <person name="Scheremetjew M."/>
            <person name="Finn R."/>
            <person name="Kale V."/>
            <person name="Holt S."/>
            <person name="Cochrane G."/>
            <person name="Meng A."/>
            <person name="Brown T."/>
            <person name="Cohen L."/>
        </authorList>
    </citation>
    <scope>NUCLEOTIDE SEQUENCE</scope>
    <source>
        <strain evidence="10">CCMP1594</strain>
    </source>
</reference>
<evidence type="ECO:0000256" key="1">
    <source>
        <dbReference type="ARBA" id="ARBA00022553"/>
    </source>
</evidence>
<dbReference type="InterPro" id="IPR013087">
    <property type="entry name" value="Znf_C2H2_type"/>
</dbReference>
<dbReference type="PROSITE" id="PS00028">
    <property type="entry name" value="ZINC_FINGER_C2H2_1"/>
    <property type="match status" value="1"/>
</dbReference>
<dbReference type="InterPro" id="IPR000306">
    <property type="entry name" value="Znf_FYVE"/>
</dbReference>
<dbReference type="GO" id="GO:0007032">
    <property type="term" value="P:endosome organization"/>
    <property type="evidence" value="ECO:0007669"/>
    <property type="project" value="TreeGrafter"/>
</dbReference>
<dbReference type="SMART" id="SM00064">
    <property type="entry name" value="FYVE"/>
    <property type="match status" value="1"/>
</dbReference>
<organism evidence="10">
    <name type="scientific">Eutreptiella gymnastica</name>
    <dbReference type="NCBI Taxonomy" id="73025"/>
    <lineage>
        <taxon>Eukaryota</taxon>
        <taxon>Discoba</taxon>
        <taxon>Euglenozoa</taxon>
        <taxon>Euglenida</taxon>
        <taxon>Spirocuta</taxon>
        <taxon>Euglenophyceae</taxon>
        <taxon>Eutreptiales</taxon>
        <taxon>Eutreptiaceae</taxon>
        <taxon>Eutreptiella</taxon>
    </lineage>
</organism>
<keyword evidence="4" id="KW-0862">Zinc</keyword>
<dbReference type="SUPFAM" id="SSF50729">
    <property type="entry name" value="PH domain-like"/>
    <property type="match status" value="2"/>
</dbReference>
<keyword evidence="2" id="KW-0479">Metal-binding</keyword>
<evidence type="ECO:0000259" key="7">
    <source>
        <dbReference type="PROSITE" id="PS50003"/>
    </source>
</evidence>
<evidence type="ECO:0008006" key="11">
    <source>
        <dbReference type="Google" id="ProtNLM"/>
    </source>
</evidence>
<gene>
    <name evidence="10" type="ORF">EGYM00163_LOCUS29910</name>
</gene>
<evidence type="ECO:0000256" key="4">
    <source>
        <dbReference type="ARBA" id="ARBA00022833"/>
    </source>
</evidence>
<feature type="domain" description="PH" evidence="7">
    <location>
        <begin position="1"/>
        <end position="93"/>
    </location>
</feature>
<keyword evidence="3 5" id="KW-0863">Zinc-finger</keyword>
<accession>A0A7S4FXT2</accession>
<sequence>MEGVLEKQGGLLGSVWQERWFKLDVESKRLDYFESNNGLKKGQFLLDGAWVKAEPDGVVFTISGPQMKTTYSLRTRTTEERSQWLQAIMGAAYEVKGAASSSSAVGAQGRTPPNGSSRQSKKTHHGLLLQRSIEIPRLCSDDTGGVIPSQLLTPTHEEWTRLDTPTRQDCDDLVWSPSWVVMGSKDSILIKQQEEAARASGADISLTMIKMSNATTVQSDSESSAGGPGAVSPTSSLASSGTPISQGHCGVMKKRGGVLSLGWEERWFRLDPHSKCLYYYTVEGGAEKGCIQLEGASIEPDDDGMTFAVQHAEHTCVLQCSSADQRATWMRAIRSAARFRGFDRSLGQSSPISVGTDPPDWPDAPAPHCSWQCWRCGTEFTTIVRSHQCRSCQRAFCNRCSTQRHVLRHMGPSEHHRVCISCHHALLVVEAEELHRTKLLVHQIDKFDELWHLKCWKEEVLQHRVFLAASLSSPLELAVTN</sequence>
<dbReference type="GO" id="GO:0042147">
    <property type="term" value="P:retrograde transport, endosome to Golgi"/>
    <property type="evidence" value="ECO:0007669"/>
    <property type="project" value="TreeGrafter"/>
</dbReference>
<dbReference type="SUPFAM" id="SSF57903">
    <property type="entry name" value="FYVE/PHD zinc finger"/>
    <property type="match status" value="1"/>
</dbReference>
<feature type="region of interest" description="Disordered" evidence="6">
    <location>
        <begin position="215"/>
        <end position="244"/>
    </location>
</feature>
<feature type="domain" description="C2H2-type" evidence="8">
    <location>
        <begin position="387"/>
        <end position="414"/>
    </location>
</feature>
<dbReference type="AlphaFoldDB" id="A0A7S4FXT2"/>
<dbReference type="InterPro" id="IPR011993">
    <property type="entry name" value="PH-like_dom_sf"/>
</dbReference>
<dbReference type="InterPro" id="IPR013083">
    <property type="entry name" value="Znf_RING/FYVE/PHD"/>
</dbReference>
<proteinExistence type="predicted"/>
<dbReference type="InterPro" id="IPR017455">
    <property type="entry name" value="Znf_FYVE-rel"/>
</dbReference>
<dbReference type="InterPro" id="IPR045188">
    <property type="entry name" value="Boi1/Boi2-like"/>
</dbReference>
<dbReference type="EMBL" id="HBJA01085832">
    <property type="protein sequence ID" value="CAE0818742.1"/>
    <property type="molecule type" value="Transcribed_RNA"/>
</dbReference>
<dbReference type="SMART" id="SM00233">
    <property type="entry name" value="PH"/>
    <property type="match status" value="2"/>
</dbReference>
<evidence type="ECO:0000256" key="3">
    <source>
        <dbReference type="ARBA" id="ARBA00022771"/>
    </source>
</evidence>
<dbReference type="Pfam" id="PF01363">
    <property type="entry name" value="FYVE"/>
    <property type="match status" value="1"/>
</dbReference>
<dbReference type="GO" id="GO:0001881">
    <property type="term" value="P:receptor recycling"/>
    <property type="evidence" value="ECO:0007669"/>
    <property type="project" value="TreeGrafter"/>
</dbReference>
<dbReference type="GO" id="GO:0008270">
    <property type="term" value="F:zinc ion binding"/>
    <property type="evidence" value="ECO:0007669"/>
    <property type="project" value="UniProtKB-KW"/>
</dbReference>
<evidence type="ECO:0000313" key="10">
    <source>
        <dbReference type="EMBL" id="CAE0818742.1"/>
    </source>
</evidence>
<protein>
    <recommendedName>
        <fullName evidence="11">FYVE-type domain-containing protein</fullName>
    </recommendedName>
</protein>
<dbReference type="CDD" id="cd00065">
    <property type="entry name" value="FYVE_like_SF"/>
    <property type="match status" value="1"/>
</dbReference>
<dbReference type="PANTHER" id="PTHR22902">
    <property type="entry name" value="SESQUIPEDALIAN"/>
    <property type="match status" value="1"/>
</dbReference>
<feature type="domain" description="FYVE-type" evidence="9">
    <location>
        <begin position="372"/>
        <end position="427"/>
    </location>
</feature>
<dbReference type="Pfam" id="PF00169">
    <property type="entry name" value="PH"/>
    <property type="match status" value="2"/>
</dbReference>
<dbReference type="PROSITE" id="PS50178">
    <property type="entry name" value="ZF_FYVE"/>
    <property type="match status" value="1"/>
</dbReference>